<feature type="transmembrane region" description="Helical" evidence="2">
    <location>
        <begin position="22"/>
        <end position="39"/>
    </location>
</feature>
<proteinExistence type="predicted"/>
<evidence type="ECO:0000256" key="1">
    <source>
        <dbReference type="SAM" id="MobiDB-lite"/>
    </source>
</evidence>
<reference evidence="3 4" key="1">
    <citation type="submission" date="2019-02" db="EMBL/GenBank/DDBJ databases">
        <title>Genome sequencing of the rare red list fungi Phellinidium pouzarii.</title>
        <authorList>
            <person name="Buettner E."/>
            <person name="Kellner H."/>
        </authorList>
    </citation>
    <scope>NUCLEOTIDE SEQUENCE [LARGE SCALE GENOMIC DNA]</scope>
    <source>
        <strain evidence="3 4">DSM 108285</strain>
    </source>
</reference>
<evidence type="ECO:0000256" key="2">
    <source>
        <dbReference type="SAM" id="Phobius"/>
    </source>
</evidence>
<comment type="caution">
    <text evidence="3">The sequence shown here is derived from an EMBL/GenBank/DDBJ whole genome shotgun (WGS) entry which is preliminary data.</text>
</comment>
<evidence type="ECO:0000313" key="4">
    <source>
        <dbReference type="Proteomes" id="UP000308199"/>
    </source>
</evidence>
<dbReference type="EMBL" id="SGPK01000162">
    <property type="protein sequence ID" value="THH07043.1"/>
    <property type="molecule type" value="Genomic_DNA"/>
</dbReference>
<accession>A0A4V3XCS5</accession>
<organism evidence="3 4">
    <name type="scientific">Phellinidium pouzarii</name>
    <dbReference type="NCBI Taxonomy" id="167371"/>
    <lineage>
        <taxon>Eukaryota</taxon>
        <taxon>Fungi</taxon>
        <taxon>Dikarya</taxon>
        <taxon>Basidiomycota</taxon>
        <taxon>Agaricomycotina</taxon>
        <taxon>Agaricomycetes</taxon>
        <taxon>Hymenochaetales</taxon>
        <taxon>Hymenochaetaceae</taxon>
        <taxon>Phellinidium</taxon>
    </lineage>
</organism>
<keyword evidence="2" id="KW-1133">Transmembrane helix</keyword>
<name>A0A4V3XCS5_9AGAM</name>
<sequence>MVDVKVSITVERRVSTAVEERVVLSFVSVVILVLVLVNVRELPVLELDGVNVSVEVSGKPLDDSIELDPELENVLEVMVMLLLGEKNEDEVGNEVKVELDVAEDSAELDVLTKVEDKDGVDDEDEMDENVRVEDEEEREDGFVTDVEVDEALLDISDDEVVCAEVDNIEVDVEELGTPNVGDTCDELDTEPEVRELLVCPVVVEASDEVSAVVVDAGGLFCVSVGEELPEIVCEGELDDASDVQGPGVNELESPNWRGNSKRGVAVSASREAVDDVSVTIEGST</sequence>
<gene>
    <name evidence="3" type="ORF">EW145_g3661</name>
</gene>
<dbReference type="AlphaFoldDB" id="A0A4V3XCS5"/>
<feature type="region of interest" description="Disordered" evidence="1">
    <location>
        <begin position="239"/>
        <end position="263"/>
    </location>
</feature>
<keyword evidence="4" id="KW-1185">Reference proteome</keyword>
<keyword evidence="2" id="KW-0472">Membrane</keyword>
<evidence type="ECO:0000313" key="3">
    <source>
        <dbReference type="EMBL" id="THH07043.1"/>
    </source>
</evidence>
<dbReference type="Proteomes" id="UP000308199">
    <property type="component" value="Unassembled WGS sequence"/>
</dbReference>
<protein>
    <submittedName>
        <fullName evidence="3">Uncharacterized protein</fullName>
    </submittedName>
</protein>
<keyword evidence="2" id="KW-0812">Transmembrane</keyword>